<reference evidence="7 8" key="1">
    <citation type="submission" date="2014-11" db="EMBL/GenBank/DDBJ databases">
        <authorList>
            <person name="Zhu J."/>
            <person name="Qi W."/>
            <person name="Song R."/>
        </authorList>
    </citation>
    <scope>NUCLEOTIDE SEQUENCE [LARGE SCALE GENOMIC DNA]</scope>
</reference>
<evidence type="ECO:0000256" key="3">
    <source>
        <dbReference type="ARBA" id="ARBA00022833"/>
    </source>
</evidence>
<feature type="region of interest" description="Disordered" evidence="5">
    <location>
        <begin position="296"/>
        <end position="639"/>
    </location>
</feature>
<feature type="compositionally biased region" description="Basic and acidic residues" evidence="5">
    <location>
        <begin position="425"/>
        <end position="452"/>
    </location>
</feature>
<dbReference type="InterPro" id="IPR036855">
    <property type="entry name" value="Znf_CCCH_sf"/>
</dbReference>
<evidence type="ECO:0000313" key="8">
    <source>
        <dbReference type="Proteomes" id="UP000041254"/>
    </source>
</evidence>
<dbReference type="InterPro" id="IPR000571">
    <property type="entry name" value="Znf_CCCH"/>
</dbReference>
<feature type="compositionally biased region" description="Low complexity" evidence="5">
    <location>
        <begin position="454"/>
        <end position="477"/>
    </location>
</feature>
<dbReference type="SMART" id="SM00356">
    <property type="entry name" value="ZnF_C3H1"/>
    <property type="match status" value="3"/>
</dbReference>
<keyword evidence="8" id="KW-1185">Reference proteome</keyword>
<keyword evidence="1 4" id="KW-0479">Metal-binding</keyword>
<dbReference type="SUPFAM" id="SSF90229">
    <property type="entry name" value="CCCH zinc finger"/>
    <property type="match status" value="3"/>
</dbReference>
<feature type="region of interest" description="Disordered" evidence="5">
    <location>
        <begin position="237"/>
        <end position="257"/>
    </location>
</feature>
<feature type="compositionally biased region" description="Acidic residues" evidence="5">
    <location>
        <begin position="327"/>
        <end position="340"/>
    </location>
</feature>
<dbReference type="VEuPathDB" id="CryptoDB:Vbra_14116"/>
<evidence type="ECO:0000256" key="5">
    <source>
        <dbReference type="SAM" id="MobiDB-lite"/>
    </source>
</evidence>
<keyword evidence="2 4" id="KW-0863">Zinc-finger</keyword>
<dbReference type="InParanoid" id="A0A0G4F165"/>
<dbReference type="Pfam" id="PF00642">
    <property type="entry name" value="zf-CCCH"/>
    <property type="match status" value="3"/>
</dbReference>
<dbReference type="AlphaFoldDB" id="A0A0G4F165"/>
<evidence type="ECO:0000256" key="4">
    <source>
        <dbReference type="PROSITE-ProRule" id="PRU00723"/>
    </source>
</evidence>
<keyword evidence="3 4" id="KW-0862">Zinc</keyword>
<feature type="compositionally biased region" description="Basic and acidic residues" evidence="5">
    <location>
        <begin position="490"/>
        <end position="500"/>
    </location>
</feature>
<evidence type="ECO:0000256" key="1">
    <source>
        <dbReference type="ARBA" id="ARBA00022723"/>
    </source>
</evidence>
<sequence>MSAYSVCGDSEDGTQSGGAPADQFYKTKMCPFFLEGRCLKGESCTYAHSEDELRETVDLYKTKLCKAWERGLCNRRDCKFAHGVAELRCTDDYYKTTMCKFFKKDGACPLGEYCRHAHGDEELRDRRYRRSEKQKRLMRLKKMQQQKYFNPRGPPSRGCSFDSLPPFASPYAPHRYGHHGKMRSASINCADINMAGAFTDMDAAMHYGGEFPGMGCGPADHVVADMLGPMYPHRSRSCSTADSINGYGPPAGPGRECEGLLYEETIHEEQEGQMDDTEPTADATWVAELARMLGLAQQEQQHEGCNEGGKAQEEEYGEAPKDGEQPVPEEDVSAEPEAEAEIVPSQPQEEQKDDDDSTPTAAASKTAEDGDGAFAGVCGSSDTMEPERERSGELEGCETPSKKDRPTTTITLSDVTPSTAIDASPDTHNERQTPWIDLRDHPECVEDSKSFKEPSSPASFFSIPSPRSATPTANTKPATPPAFDVLLPLHPHEQDAKEQQQQEDDEQDTDGQEQGADEPAADESSDKPSDGGAASDLLRNRNMSVASTVACDSAESTTGSSPSPSSKSETHPAPKPSLSLRSTSTSVSDSSSNSPVSSPDNKRQQEQSADEQEDDKEETASDKEEGGVGPHPPNFRPLSLESLGISVDKADGEGDGEEVSIQVVKALAEHDWQMARGHRAASMDHGYGSSWRYGYRHHRGGRFPHPSHKHGPYPRRISDFNDSSAFAHHHHHAQAQAHAAAHYYDNASYYPYMQPHHGGYMHPQHQGHGGGMDDWGMEYGGMHNMGCGEFGYGQGNQGGDGWGGMWGGGGMEEYRALSMPLPIPVPMPTVTEDLLKAAANVQYEE</sequence>
<feature type="zinc finger region" description="C3H1-type" evidence="4">
    <location>
        <begin position="93"/>
        <end position="121"/>
    </location>
</feature>
<feature type="domain" description="C3H1-type" evidence="6">
    <location>
        <begin position="59"/>
        <end position="85"/>
    </location>
</feature>
<feature type="domain" description="C3H1-type" evidence="6">
    <location>
        <begin position="24"/>
        <end position="51"/>
    </location>
</feature>
<dbReference type="STRING" id="1169540.A0A0G4F165"/>
<dbReference type="OrthoDB" id="415459at2759"/>
<feature type="compositionally biased region" description="Basic and acidic residues" evidence="5">
    <location>
        <begin position="300"/>
        <end position="324"/>
    </location>
</feature>
<protein>
    <recommendedName>
        <fullName evidence="6">C3H1-type domain-containing protein</fullName>
    </recommendedName>
</protein>
<dbReference type="Proteomes" id="UP000041254">
    <property type="component" value="Unassembled WGS sequence"/>
</dbReference>
<dbReference type="Gene3D" id="4.10.1000.10">
    <property type="entry name" value="Zinc finger, CCCH-type"/>
    <property type="match status" value="3"/>
</dbReference>
<feature type="zinc finger region" description="C3H1-type" evidence="4">
    <location>
        <begin position="24"/>
        <end position="51"/>
    </location>
</feature>
<feature type="compositionally biased region" description="Low complexity" evidence="5">
    <location>
        <begin position="553"/>
        <end position="567"/>
    </location>
</feature>
<evidence type="ECO:0000256" key="2">
    <source>
        <dbReference type="ARBA" id="ARBA00022771"/>
    </source>
</evidence>
<gene>
    <name evidence="7" type="ORF">Vbra_14116</name>
</gene>
<dbReference type="PANTHER" id="PTHR38160">
    <property type="entry name" value="ZINC FINGER CCCH DOMAIN-CONTAINING PROTEIN 40"/>
    <property type="match status" value="1"/>
</dbReference>
<proteinExistence type="predicted"/>
<evidence type="ECO:0000259" key="6">
    <source>
        <dbReference type="PROSITE" id="PS50103"/>
    </source>
</evidence>
<name>A0A0G4F165_VITBC</name>
<feature type="compositionally biased region" description="Acidic residues" evidence="5">
    <location>
        <begin position="608"/>
        <end position="617"/>
    </location>
</feature>
<feature type="zinc finger region" description="C3H1-type" evidence="4">
    <location>
        <begin position="59"/>
        <end position="85"/>
    </location>
</feature>
<dbReference type="PANTHER" id="PTHR38160:SF1">
    <property type="entry name" value="ZINC FINGER CCCH DOMAIN-CONTAINING PROTEIN 40"/>
    <property type="match status" value="1"/>
</dbReference>
<dbReference type="PROSITE" id="PS50103">
    <property type="entry name" value="ZF_C3H1"/>
    <property type="match status" value="3"/>
</dbReference>
<feature type="domain" description="C3H1-type" evidence="6">
    <location>
        <begin position="93"/>
        <end position="121"/>
    </location>
</feature>
<accession>A0A0G4F165</accession>
<evidence type="ECO:0000313" key="7">
    <source>
        <dbReference type="EMBL" id="CEM05071.1"/>
    </source>
</evidence>
<feature type="compositionally biased region" description="Acidic residues" evidence="5">
    <location>
        <begin position="501"/>
        <end position="523"/>
    </location>
</feature>
<feature type="compositionally biased region" description="Low complexity" evidence="5">
    <location>
        <begin position="577"/>
        <end position="599"/>
    </location>
</feature>
<dbReference type="EMBL" id="CDMY01000356">
    <property type="protein sequence ID" value="CEM05071.1"/>
    <property type="molecule type" value="Genomic_DNA"/>
</dbReference>
<feature type="compositionally biased region" description="Polar residues" evidence="5">
    <location>
        <begin position="407"/>
        <end position="421"/>
    </location>
</feature>
<dbReference type="GO" id="GO:0008270">
    <property type="term" value="F:zinc ion binding"/>
    <property type="evidence" value="ECO:0007669"/>
    <property type="project" value="UniProtKB-KW"/>
</dbReference>
<dbReference type="InterPro" id="IPR045868">
    <property type="entry name" value="Znf_C3H13/40"/>
</dbReference>
<organism evidence="7 8">
    <name type="scientific">Vitrella brassicaformis (strain CCMP3155)</name>
    <dbReference type="NCBI Taxonomy" id="1169540"/>
    <lineage>
        <taxon>Eukaryota</taxon>
        <taxon>Sar</taxon>
        <taxon>Alveolata</taxon>
        <taxon>Colpodellida</taxon>
        <taxon>Vitrellaceae</taxon>
        <taxon>Vitrella</taxon>
    </lineage>
</organism>